<evidence type="ECO:0000313" key="2">
    <source>
        <dbReference type="Proteomes" id="UP001623330"/>
    </source>
</evidence>
<evidence type="ECO:0000313" key="1">
    <source>
        <dbReference type="EMBL" id="KAL3234380.1"/>
    </source>
</evidence>
<dbReference type="EMBL" id="JBEVYD010000003">
    <property type="protein sequence ID" value="KAL3234380.1"/>
    <property type="molecule type" value="Genomic_DNA"/>
</dbReference>
<sequence>MLRRSVFGRFRAVPRYINVRYKSTIKPREIPRANDGSELPSAKKLILIALGGTAIFVGVVNSLDKQQPKNSYSEAEFENLTKGLKRKVALFPNDSVSVYCVMNSDANAVQKRVNVQRDQIKVVDPYNVVESHRTTTDDRYEALLNNLYDRYGAQEYFERLPQGLLIKLLSLEMKEKCETGDTIIVTNFPQSIKDASAFETDIASVSKLYVPKELQQSDVCKYYQTVDKVETL</sequence>
<dbReference type="Proteomes" id="UP001623330">
    <property type="component" value="Unassembled WGS sequence"/>
</dbReference>
<protein>
    <submittedName>
        <fullName evidence="1">Altered inheritance of mitochondria protein 36, mitochondrial</fullName>
    </submittedName>
</protein>
<keyword evidence="2" id="KW-1185">Reference proteome</keyword>
<reference evidence="1 2" key="1">
    <citation type="submission" date="2024-05" db="EMBL/GenBank/DDBJ databases">
        <title>Long read based assembly of the Candida bracarensis genome reveals expanded adhesin content.</title>
        <authorList>
            <person name="Marcet-Houben M."/>
            <person name="Ksiezopolska E."/>
            <person name="Gabaldon T."/>
        </authorList>
    </citation>
    <scope>NUCLEOTIDE SEQUENCE [LARGE SCALE GENOMIC DNA]</scope>
    <source>
        <strain evidence="1 2">CBM6</strain>
    </source>
</reference>
<comment type="caution">
    <text evidence="1">The sequence shown here is derived from an EMBL/GenBank/DDBJ whole genome shotgun (WGS) entry which is preliminary data.</text>
</comment>
<accession>A0ABR4NZ48</accession>
<proteinExistence type="predicted"/>
<organism evidence="1 2">
    <name type="scientific">Nakaseomyces bracarensis</name>
    <dbReference type="NCBI Taxonomy" id="273131"/>
    <lineage>
        <taxon>Eukaryota</taxon>
        <taxon>Fungi</taxon>
        <taxon>Dikarya</taxon>
        <taxon>Ascomycota</taxon>
        <taxon>Saccharomycotina</taxon>
        <taxon>Saccharomycetes</taxon>
        <taxon>Saccharomycetales</taxon>
        <taxon>Saccharomycetaceae</taxon>
        <taxon>Nakaseomyces</taxon>
    </lineage>
</organism>
<gene>
    <name evidence="1" type="ORF">RNJ44_03142</name>
</gene>
<name>A0ABR4NZ48_9SACH</name>